<evidence type="ECO:0000313" key="2">
    <source>
        <dbReference type="Proteomes" id="UP000011135"/>
    </source>
</evidence>
<sequence length="255" mass="28886">MKDLTMLALALIFTNVHPISAQNTEVRGNAAYIFAYYPKENAREHFENGYKKHLSWHAAKNDPLVWYAWYVQTGDRLGLFIDGTFGISHGAFDNRIAPAEDGQDFQETTAPYVDNAFRKVYTLKPELSTAQLLEEHTPSKMIEVYDIVVHPGAEARFETTISSLKKALDMRQEKPRFTVYKLLSGGEQSGYLIMVPRENAAYFDEKMHFTSISELVTKVFPVAQASALNQDIVGSVKHIKSETWGYRADLSLIPQ</sequence>
<comment type="caution">
    <text evidence="1">The sequence shown here is derived from an EMBL/GenBank/DDBJ whole genome shotgun (WGS) entry which is preliminary data.</text>
</comment>
<dbReference type="STRING" id="1237149.C900_05567"/>
<accession>L8JN95</accession>
<dbReference type="Proteomes" id="UP000011135">
    <property type="component" value="Unassembled WGS sequence"/>
</dbReference>
<reference evidence="1 2" key="1">
    <citation type="submission" date="2012-12" db="EMBL/GenBank/DDBJ databases">
        <title>Genome assembly of Fulvivirga imtechensis AK7.</title>
        <authorList>
            <person name="Nupur N."/>
            <person name="Khatri I."/>
            <person name="Kumar R."/>
            <person name="Subramanian S."/>
            <person name="Pinnaka A."/>
        </authorList>
    </citation>
    <scope>NUCLEOTIDE SEQUENCE [LARGE SCALE GENOMIC DNA]</scope>
    <source>
        <strain evidence="1 2">AK7</strain>
    </source>
</reference>
<evidence type="ECO:0000313" key="1">
    <source>
        <dbReference type="EMBL" id="ELR69009.1"/>
    </source>
</evidence>
<keyword evidence="2" id="KW-1185">Reference proteome</keyword>
<organism evidence="1 2">
    <name type="scientific">Fulvivirga imtechensis AK7</name>
    <dbReference type="NCBI Taxonomy" id="1237149"/>
    <lineage>
        <taxon>Bacteria</taxon>
        <taxon>Pseudomonadati</taxon>
        <taxon>Bacteroidota</taxon>
        <taxon>Cytophagia</taxon>
        <taxon>Cytophagales</taxon>
        <taxon>Fulvivirgaceae</taxon>
        <taxon>Fulvivirga</taxon>
    </lineage>
</organism>
<dbReference type="AlphaFoldDB" id="L8JN95"/>
<dbReference type="eggNOG" id="ENOG503303Z">
    <property type="taxonomic scope" value="Bacteria"/>
</dbReference>
<proteinExistence type="predicted"/>
<dbReference type="OrthoDB" id="795133at2"/>
<gene>
    <name evidence="1" type="ORF">C900_05567</name>
</gene>
<name>L8JN95_9BACT</name>
<dbReference type="RefSeq" id="WP_009582668.1">
    <property type="nucleotide sequence ID" value="NZ_AMZN01000086.1"/>
</dbReference>
<dbReference type="EMBL" id="AMZN01000086">
    <property type="protein sequence ID" value="ELR69009.1"/>
    <property type="molecule type" value="Genomic_DNA"/>
</dbReference>
<protein>
    <submittedName>
        <fullName evidence="1">Uncharacterized protein</fullName>
    </submittedName>
</protein>